<gene>
    <name evidence="2" type="ordered locus">HDEF_0897</name>
</gene>
<proteinExistence type="predicted"/>
<organism evidence="2 3">
    <name type="scientific">Hamiltonella defensa subsp. Acyrthosiphon pisum (strain 5AT)</name>
    <dbReference type="NCBI Taxonomy" id="572265"/>
    <lineage>
        <taxon>Bacteria</taxon>
        <taxon>Pseudomonadati</taxon>
        <taxon>Pseudomonadota</taxon>
        <taxon>Gammaproteobacteria</taxon>
        <taxon>Enterobacterales</taxon>
        <taxon>Enterobacteriaceae</taxon>
        <taxon>aphid secondary symbionts</taxon>
        <taxon>Candidatus Williamhamiltonella</taxon>
    </lineage>
</organism>
<dbReference type="AlphaFoldDB" id="C4K4X0"/>
<dbReference type="RefSeq" id="WP_015873428.1">
    <property type="nucleotide sequence ID" value="NC_012751.1"/>
</dbReference>
<dbReference type="HOGENOM" id="CLU_452644_0_0_6"/>
<evidence type="ECO:0000313" key="2">
    <source>
        <dbReference type="EMBL" id="ACQ67613.1"/>
    </source>
</evidence>
<dbReference type="STRING" id="572265.HDEF_0897"/>
<feature type="region of interest" description="Disordered" evidence="1">
    <location>
        <begin position="543"/>
        <end position="582"/>
    </location>
</feature>
<feature type="compositionally biased region" description="Low complexity" evidence="1">
    <location>
        <begin position="551"/>
        <end position="575"/>
    </location>
</feature>
<accession>C4K4X0</accession>
<sequence length="629" mass="67023">MGEQFDFDLVANDDASKQIDHIIRSVQSLYPPLDKLKGGLKLGGQDTLNGLESITGQFKGLNTFAKEGVQLIGDMVPPLKMVGGLSLGIGAAAAGMYKTVTGMREAGKSAQELSTSAQNAGLSVEKFTQLSGAMQILGMDADSAKQSVEGLYGVFNDALQGRSHDTLSLLNQIGAQIAKNNDGTADLTGTMRHLSRVFPALSSQNQKKVSDRLGLDANSLKLLRTGNFDELMSQSKDFGLTVPDGLNDDLTGINGAINEMGAAWDGLKQKTRGGFYSLLLSDGSVKDGMEGITDILTHGPDNVALMHALGVTRGDESQQLRKEYNDPEFYKTLTITEKTAMDFGVMTDGLREKFQAYYGPKEMANQLASDLAVALQRPNSTGVNSYQGVNIGQPSAGVNPRARSVRNNNPWNINYARQQGAVMEPGAGGSALFAKFETPEVGIDAADRQLMLYYTGQSKAAGNRPLTTIEQIISTASPLSDGNNTRAMISGASRELGVNPGDQLNLTDPALRARVLTALFNQEGNNPWSSEQVKSVISGAPVSQVQNRTENNNVSNTSTVNNNSKSSTSTVNNSKSQDHSQGIAEAVREGLSNTKLQVEVTMVDPRTHQQTQTTGTTGGRVALSMPFTG</sequence>
<evidence type="ECO:0008006" key="4">
    <source>
        <dbReference type="Google" id="ProtNLM"/>
    </source>
</evidence>
<dbReference type="KEGG" id="hde:HDEF_0897"/>
<keyword evidence="3" id="KW-1185">Reference proteome</keyword>
<evidence type="ECO:0000256" key="1">
    <source>
        <dbReference type="SAM" id="MobiDB-lite"/>
    </source>
</evidence>
<reference evidence="2 3" key="1">
    <citation type="journal article" date="2009" name="Proc. Natl. Acad. Sci. U.S.A.">
        <title>Hamiltonella defensa, genome evolution of protective bacterial endosymbiont from pathogenic ancestors.</title>
        <authorList>
            <person name="Degnan P.H."/>
            <person name="Yu Y."/>
            <person name="Sisneros N."/>
            <person name="Wing R.A."/>
            <person name="Moran N.A."/>
        </authorList>
    </citation>
    <scope>NUCLEOTIDE SEQUENCE [LARGE SCALE GENOMIC DNA]</scope>
    <source>
        <strain evidence="3">5AT</strain>
    </source>
</reference>
<evidence type="ECO:0000313" key="3">
    <source>
        <dbReference type="Proteomes" id="UP000002334"/>
    </source>
</evidence>
<name>C4K4X0_HAMD5</name>
<dbReference type="EMBL" id="CP001277">
    <property type="protein sequence ID" value="ACQ67613.1"/>
    <property type="molecule type" value="Genomic_DNA"/>
</dbReference>
<protein>
    <recommendedName>
        <fullName evidence="4">Bacteriophage protein</fullName>
    </recommendedName>
</protein>
<dbReference type="GeneID" id="66260720"/>
<dbReference type="eggNOG" id="COG0741">
    <property type="taxonomic scope" value="Bacteria"/>
</dbReference>
<dbReference type="Proteomes" id="UP000002334">
    <property type="component" value="Chromosome"/>
</dbReference>